<dbReference type="FunFam" id="3.30.559.10:FF:000007">
    <property type="entry name" value="Dihydrolipoamide acetyltransferase component of pyruvate dehydrogenase complex"/>
    <property type="match status" value="1"/>
</dbReference>
<dbReference type="InterPro" id="IPR011053">
    <property type="entry name" value="Single_hybrid_motif"/>
</dbReference>
<evidence type="ECO:0000259" key="9">
    <source>
        <dbReference type="PROSITE" id="PS51826"/>
    </source>
</evidence>
<evidence type="ECO:0000256" key="7">
    <source>
        <dbReference type="SAM" id="MobiDB-lite"/>
    </source>
</evidence>
<dbReference type="InterPro" id="IPR050743">
    <property type="entry name" value="2-oxoacid_DH_E2_comp"/>
</dbReference>
<evidence type="ECO:0000256" key="1">
    <source>
        <dbReference type="ARBA" id="ARBA00001938"/>
    </source>
</evidence>
<feature type="compositionally biased region" description="Low complexity" evidence="7">
    <location>
        <begin position="184"/>
        <end position="221"/>
    </location>
</feature>
<keyword evidence="5 6" id="KW-0012">Acyltransferase</keyword>
<feature type="domain" description="Peripheral subunit-binding (PSBD)" evidence="9">
    <location>
        <begin position="140"/>
        <end position="180"/>
    </location>
</feature>
<dbReference type="GO" id="GO:0005737">
    <property type="term" value="C:cytoplasm"/>
    <property type="evidence" value="ECO:0007669"/>
    <property type="project" value="TreeGrafter"/>
</dbReference>
<evidence type="ECO:0000256" key="6">
    <source>
        <dbReference type="RuleBase" id="RU003423"/>
    </source>
</evidence>
<dbReference type="SUPFAM" id="SSF47005">
    <property type="entry name" value="Peripheral subunit-binding domain of 2-oxo acid dehydrogenase complex"/>
    <property type="match status" value="1"/>
</dbReference>
<dbReference type="Pfam" id="PF02817">
    <property type="entry name" value="E3_binding"/>
    <property type="match status" value="1"/>
</dbReference>
<dbReference type="InterPro" id="IPR001078">
    <property type="entry name" value="2-oxoacid_DH_actylTfrase"/>
</dbReference>
<evidence type="ECO:0000256" key="3">
    <source>
        <dbReference type="ARBA" id="ARBA00022679"/>
    </source>
</evidence>
<accession>A0A537K513</accession>
<dbReference type="SUPFAM" id="SSF51230">
    <property type="entry name" value="Single hybrid motif"/>
    <property type="match status" value="1"/>
</dbReference>
<dbReference type="InterPro" id="IPR003016">
    <property type="entry name" value="2-oxoA_DH_lipoyl-BS"/>
</dbReference>
<evidence type="ECO:0000259" key="8">
    <source>
        <dbReference type="PROSITE" id="PS50968"/>
    </source>
</evidence>
<dbReference type="PROSITE" id="PS00189">
    <property type="entry name" value="LIPOYL"/>
    <property type="match status" value="1"/>
</dbReference>
<dbReference type="GO" id="GO:0016407">
    <property type="term" value="F:acetyltransferase activity"/>
    <property type="evidence" value="ECO:0007669"/>
    <property type="project" value="TreeGrafter"/>
</dbReference>
<keyword evidence="3 6" id="KW-0808">Transferase</keyword>
<comment type="caution">
    <text evidence="10">The sequence shown here is derived from an EMBL/GenBank/DDBJ whole genome shotgun (WGS) entry which is preliminary data.</text>
</comment>
<evidence type="ECO:0000313" key="11">
    <source>
        <dbReference type="Proteomes" id="UP000318509"/>
    </source>
</evidence>
<dbReference type="Gene3D" id="4.10.320.10">
    <property type="entry name" value="E3-binding domain"/>
    <property type="match status" value="1"/>
</dbReference>
<dbReference type="Proteomes" id="UP000318509">
    <property type="component" value="Unassembled WGS sequence"/>
</dbReference>
<reference evidence="10 11" key="1">
    <citation type="journal article" date="2019" name="Nat. Microbiol.">
        <title>Mediterranean grassland soil C-N compound turnover is dependent on rainfall and depth, and is mediated by genomically divergent microorganisms.</title>
        <authorList>
            <person name="Diamond S."/>
            <person name="Andeer P.F."/>
            <person name="Li Z."/>
            <person name="Crits-Christoph A."/>
            <person name="Burstein D."/>
            <person name="Anantharaman K."/>
            <person name="Lane K.R."/>
            <person name="Thomas B.C."/>
            <person name="Pan C."/>
            <person name="Northen T.R."/>
            <person name="Banfield J.F."/>
        </authorList>
    </citation>
    <scope>NUCLEOTIDE SEQUENCE [LARGE SCALE GENOMIC DNA]</scope>
    <source>
        <strain evidence="10">NP_3</strain>
    </source>
</reference>
<sequence>MATDIKMPQLGESVHEGTIGKWLKRPGESVAKYEPLVEVITDKVNVEMPSPFAGVLKQILVKEGETVVVGTAIAVIEEAAGAPAAARPSAAVPHAAGASASAARPASDAAAGAARAPAASGDGGRARPTGAPPARDRSIRLTPLVRRMAEEHRIPAQELESIPGTGDGGRITKDDVLRHLQARAAPSAGAPAASTRASAQNAQAPAQATRAPAPAAPSPAAGDQLQRLTPIRRTIAERLAQSKREIPHAYGIIEVDLTALVRHREAHKAAWQAREGINISLTAFIVRAATRALRAFPMVNATFTPEGILHKQAIHVGIGVAIPDGLIVPVIKHADQKSVADLAKEVARLSTLAREGKLALEDVSGGTFTLTNPGVFGSIISMPIINYPQAAILATDAIVRRPVVVGEGIAIREMMNLGLAFDHRIFDGAVGVQFLTHIKRQLEEFAPAGDSPEF</sequence>
<dbReference type="InterPro" id="IPR004167">
    <property type="entry name" value="PSBD"/>
</dbReference>
<dbReference type="CDD" id="cd06849">
    <property type="entry name" value="lipoyl_domain"/>
    <property type="match status" value="1"/>
</dbReference>
<organism evidence="10 11">
    <name type="scientific">Candidatus Segetimicrobium genomatis</name>
    <dbReference type="NCBI Taxonomy" id="2569760"/>
    <lineage>
        <taxon>Bacteria</taxon>
        <taxon>Bacillati</taxon>
        <taxon>Candidatus Sysuimicrobiota</taxon>
        <taxon>Candidatus Sysuimicrobiia</taxon>
        <taxon>Candidatus Sysuimicrobiales</taxon>
        <taxon>Candidatus Segetimicrobiaceae</taxon>
        <taxon>Candidatus Segetimicrobium</taxon>
    </lineage>
</organism>
<dbReference type="InterPro" id="IPR036625">
    <property type="entry name" value="E3-bd_dom_sf"/>
</dbReference>
<evidence type="ECO:0000256" key="5">
    <source>
        <dbReference type="ARBA" id="ARBA00023315"/>
    </source>
</evidence>
<proteinExistence type="inferred from homology"/>
<dbReference type="EMBL" id="VBAK01000106">
    <property type="protein sequence ID" value="TMI90869.1"/>
    <property type="molecule type" value="Genomic_DNA"/>
</dbReference>
<feature type="domain" description="Lipoyl-binding" evidence="8">
    <location>
        <begin position="2"/>
        <end position="77"/>
    </location>
</feature>
<dbReference type="AlphaFoldDB" id="A0A537K513"/>
<evidence type="ECO:0000313" key="10">
    <source>
        <dbReference type="EMBL" id="TMI90869.1"/>
    </source>
</evidence>
<dbReference type="InterPro" id="IPR023213">
    <property type="entry name" value="CAT-like_dom_sf"/>
</dbReference>
<protein>
    <recommendedName>
        <fullName evidence="6">Dihydrolipoamide acetyltransferase component of pyruvate dehydrogenase complex</fullName>
        <ecNumber evidence="6">2.3.1.-</ecNumber>
    </recommendedName>
</protein>
<dbReference type="Gene3D" id="2.40.50.100">
    <property type="match status" value="1"/>
</dbReference>
<dbReference type="PANTHER" id="PTHR43178">
    <property type="entry name" value="DIHYDROLIPOAMIDE ACETYLTRANSFERASE COMPONENT OF PYRUVATE DEHYDROGENASE COMPLEX"/>
    <property type="match status" value="1"/>
</dbReference>
<gene>
    <name evidence="10" type="ORF">E6H00_05420</name>
</gene>
<evidence type="ECO:0000256" key="4">
    <source>
        <dbReference type="ARBA" id="ARBA00022823"/>
    </source>
</evidence>
<evidence type="ECO:0000256" key="2">
    <source>
        <dbReference type="ARBA" id="ARBA00007317"/>
    </source>
</evidence>
<dbReference type="PANTHER" id="PTHR43178:SF5">
    <property type="entry name" value="LIPOAMIDE ACYLTRANSFERASE COMPONENT OF BRANCHED-CHAIN ALPHA-KETO ACID DEHYDROGENASE COMPLEX, MITOCHONDRIAL"/>
    <property type="match status" value="1"/>
</dbReference>
<comment type="cofactor">
    <cofactor evidence="1 6">
        <name>(R)-lipoate</name>
        <dbReference type="ChEBI" id="CHEBI:83088"/>
    </cofactor>
</comment>
<comment type="similarity">
    <text evidence="2 6">Belongs to the 2-oxoacid dehydrogenase family.</text>
</comment>
<dbReference type="Gene3D" id="3.30.559.10">
    <property type="entry name" value="Chloramphenicol acetyltransferase-like domain"/>
    <property type="match status" value="1"/>
</dbReference>
<dbReference type="PROSITE" id="PS50968">
    <property type="entry name" value="BIOTINYL_LIPOYL"/>
    <property type="match status" value="1"/>
</dbReference>
<dbReference type="GO" id="GO:0031405">
    <property type="term" value="F:lipoic acid binding"/>
    <property type="evidence" value="ECO:0007669"/>
    <property type="project" value="TreeGrafter"/>
</dbReference>
<dbReference type="Pfam" id="PF00198">
    <property type="entry name" value="2-oxoacid_dh"/>
    <property type="match status" value="1"/>
</dbReference>
<dbReference type="Pfam" id="PF00364">
    <property type="entry name" value="Biotin_lipoyl"/>
    <property type="match status" value="1"/>
</dbReference>
<feature type="compositionally biased region" description="Low complexity" evidence="7">
    <location>
        <begin position="108"/>
        <end position="120"/>
    </location>
</feature>
<dbReference type="InterPro" id="IPR000089">
    <property type="entry name" value="Biotin_lipoyl"/>
</dbReference>
<feature type="region of interest" description="Disordered" evidence="7">
    <location>
        <begin position="108"/>
        <end position="172"/>
    </location>
</feature>
<name>A0A537K513_9BACT</name>
<keyword evidence="4 6" id="KW-0450">Lipoyl</keyword>
<dbReference type="EC" id="2.3.1.-" evidence="6"/>
<feature type="region of interest" description="Disordered" evidence="7">
    <location>
        <begin position="184"/>
        <end position="228"/>
    </location>
</feature>
<dbReference type="PROSITE" id="PS51826">
    <property type="entry name" value="PSBD"/>
    <property type="match status" value="1"/>
</dbReference>
<dbReference type="SUPFAM" id="SSF52777">
    <property type="entry name" value="CoA-dependent acyltransferases"/>
    <property type="match status" value="1"/>
</dbReference>